<dbReference type="Pfam" id="PF08310">
    <property type="entry name" value="LGFP"/>
    <property type="match status" value="3"/>
</dbReference>
<dbReference type="Proteomes" id="UP000019277">
    <property type="component" value="Unassembled WGS sequence"/>
</dbReference>
<comment type="caution">
    <text evidence="2">The sequence shown here is derived from an EMBL/GenBank/DDBJ whole genome shotgun (WGS) entry which is preliminary data.</text>
</comment>
<dbReference type="AlphaFoldDB" id="W7IVQ7"/>
<dbReference type="RefSeq" id="WP_035290783.1">
    <property type="nucleotide sequence ID" value="NZ_AYXG01000261.1"/>
</dbReference>
<evidence type="ECO:0000256" key="1">
    <source>
        <dbReference type="SAM" id="SignalP"/>
    </source>
</evidence>
<reference evidence="2 3" key="1">
    <citation type="journal article" date="2014" name="Genome Announc.">
        <title>Draft Genome Sequence of the Antitrypanosomally Active Sponge-Associated Bacterium Actinokineospora sp. Strain EG49.</title>
        <authorList>
            <person name="Harjes J."/>
            <person name="Ryu T."/>
            <person name="Abdelmohsen U.R."/>
            <person name="Moitinho-Silva L."/>
            <person name="Horn H."/>
            <person name="Ravasi T."/>
            <person name="Hentschel U."/>
        </authorList>
    </citation>
    <scope>NUCLEOTIDE SEQUENCE [LARGE SCALE GENOMIC DNA]</scope>
    <source>
        <strain evidence="2 3">EG49</strain>
    </source>
</reference>
<evidence type="ECO:0000313" key="3">
    <source>
        <dbReference type="Proteomes" id="UP000019277"/>
    </source>
</evidence>
<gene>
    <name evidence="2" type="ORF">UO65_6640</name>
</gene>
<dbReference type="EMBL" id="AYXG01000261">
    <property type="protein sequence ID" value="EWC58084.1"/>
    <property type="molecule type" value="Genomic_DNA"/>
</dbReference>
<keyword evidence="3" id="KW-1185">Reference proteome</keyword>
<dbReference type="InterPro" id="IPR013207">
    <property type="entry name" value="LGFP"/>
</dbReference>
<dbReference type="eggNOG" id="COG5479">
    <property type="taxonomic scope" value="Bacteria"/>
</dbReference>
<dbReference type="STRING" id="909613.UO65_6640"/>
<accession>W7IVQ7</accession>
<name>W7IVQ7_9PSEU</name>
<dbReference type="PATRIC" id="fig|909613.9.peg.6634"/>
<feature type="chain" id="PRO_5004896037" evidence="1">
    <location>
        <begin position="25"/>
        <end position="333"/>
    </location>
</feature>
<feature type="signal peptide" evidence="1">
    <location>
        <begin position="1"/>
        <end position="24"/>
    </location>
</feature>
<proteinExistence type="predicted"/>
<evidence type="ECO:0000313" key="2">
    <source>
        <dbReference type="EMBL" id="EWC58084.1"/>
    </source>
</evidence>
<dbReference type="OrthoDB" id="7671932at2"/>
<protein>
    <submittedName>
        <fullName evidence="2">Putative secreted protein</fullName>
    </submittedName>
</protein>
<organism evidence="2 3">
    <name type="scientific">Actinokineospora spheciospongiae</name>
    <dbReference type="NCBI Taxonomy" id="909613"/>
    <lineage>
        <taxon>Bacteria</taxon>
        <taxon>Bacillati</taxon>
        <taxon>Actinomycetota</taxon>
        <taxon>Actinomycetes</taxon>
        <taxon>Pseudonocardiales</taxon>
        <taxon>Pseudonocardiaceae</taxon>
        <taxon>Actinokineospora</taxon>
    </lineage>
</organism>
<sequence length="333" mass="35093">MLRPLTAVLTALLGTALAAAPAAAAPAIPGPLGTGFLPAACGVPANRDVAVTRKVYEVGQRRGVSAKVMLAGFEAGWVESHMNNLGCGDRDSLGVFQQRPSQGWGSAGQILDVGYAANKFFEVAQQLEPAYLGSTAGQLAQAVQRSAFPERYDQAQGIATAQRDEAFAPYGLIGDKYAALGGAGGVLGPPIRAEADARLGGRFTQFRNGMIIWHPGAPPWAVHGVILERYWATDSEVRWGFPTMDELPAAASPVGTRGRYQYFEKGLFLWSPATGAKAVHGAILGAFEAGGRERALGYPVTEEVARPGGGFDQTFESAVVHWTPAAGTWITPR</sequence>
<keyword evidence="1" id="KW-0732">Signal</keyword>